<dbReference type="FunFam" id="3.90.226.10:FF:000017">
    <property type="entry name" value="Propionyl-CoA carboxylase subunit beta 5"/>
    <property type="match status" value="1"/>
</dbReference>
<accession>A0A934K713</accession>
<dbReference type="InterPro" id="IPR034733">
    <property type="entry name" value="AcCoA_carboxyl_beta"/>
</dbReference>
<feature type="compositionally biased region" description="Basic and acidic residues" evidence="1">
    <location>
        <begin position="10"/>
        <end position="19"/>
    </location>
</feature>
<sequence length="538" mass="58705">MSPVRRRKPRAEGSRDAPDTKPATAGEQKLNQFRKRRYQVLHQETEAARKRRAAGKPGARERINALLDPGSFVEMDMFATARATGFGMEERRAPGDGVVVGFGTVDDREVAVYSYDPTVLGGSLGEVTAEKIVKVQELALRNRIPIVGINDSGGARIQEGVVALAGYSDIFFRNVRSSGVIPQLSVIAGPCTGGAVYSPAITDFIFIVANSGYMFITGPEVVRVTTGEEVTFDQLGGGDVHNTRSGVAHFLAQDEAECWSGVRQLLSYLPASNSEEPPFRPTTDDLERGDPELQTLVPDSPNLPYDMREVITRLLDDRQFLEVQPFFAQNIVVGFGRLGGHVVGVVGNQPKVLAGAIDIKASTKAARFIRFCDAFNVPILSLVDVPGYLPGTAQEHEGIIRHGAKLLYAYAEATVPKLAVVTRKDYGGAYCVMSPKQMGSDLNLAWPTAEIAVMGPEAAVNVIYRRELAAADDPAARRAELVAEYTARFANPYVAAERGYVDDVIEPRETRRELIRGLRLCLRKQVERPARKHGNIPL</sequence>
<dbReference type="InterPro" id="IPR000438">
    <property type="entry name" value="Acetyl_CoA_COase_Trfase_b_su"/>
</dbReference>
<dbReference type="GO" id="GO:0003989">
    <property type="term" value="F:acetyl-CoA carboxylase activity"/>
    <property type="evidence" value="ECO:0007669"/>
    <property type="project" value="InterPro"/>
</dbReference>
<dbReference type="Proteomes" id="UP000612893">
    <property type="component" value="Unassembled WGS sequence"/>
</dbReference>
<dbReference type="InterPro" id="IPR011763">
    <property type="entry name" value="COA_CT_C"/>
</dbReference>
<dbReference type="InterPro" id="IPR011762">
    <property type="entry name" value="COA_CT_N"/>
</dbReference>
<dbReference type="PROSITE" id="PS50989">
    <property type="entry name" value="COA_CT_CTER"/>
    <property type="match status" value="1"/>
</dbReference>
<feature type="domain" description="CoA carboxyltransferase C-terminal" evidence="3">
    <location>
        <begin position="288"/>
        <end position="532"/>
    </location>
</feature>
<dbReference type="InterPro" id="IPR051047">
    <property type="entry name" value="AccD/PCCB"/>
</dbReference>
<dbReference type="PANTHER" id="PTHR43842">
    <property type="entry name" value="PROPIONYL-COA CARBOXYLASE BETA CHAIN"/>
    <property type="match status" value="1"/>
</dbReference>
<proteinExistence type="predicted"/>
<name>A0A934K713_9BACT</name>
<dbReference type="GO" id="GO:0004658">
    <property type="term" value="F:propionyl-CoA carboxylase activity"/>
    <property type="evidence" value="ECO:0007669"/>
    <property type="project" value="TreeGrafter"/>
</dbReference>
<gene>
    <name evidence="4" type="ORF">JF922_10280</name>
</gene>
<dbReference type="GO" id="GO:0006633">
    <property type="term" value="P:fatty acid biosynthetic process"/>
    <property type="evidence" value="ECO:0007669"/>
    <property type="project" value="InterPro"/>
</dbReference>
<feature type="region of interest" description="Disordered" evidence="1">
    <location>
        <begin position="1"/>
        <end position="34"/>
    </location>
</feature>
<evidence type="ECO:0000259" key="2">
    <source>
        <dbReference type="PROSITE" id="PS50980"/>
    </source>
</evidence>
<dbReference type="EMBL" id="JAEKNR010000110">
    <property type="protein sequence ID" value="MBJ7598457.1"/>
    <property type="molecule type" value="Genomic_DNA"/>
</dbReference>
<organism evidence="4 5">
    <name type="scientific">Candidatus Nephthysia bennettiae</name>
    <dbReference type="NCBI Taxonomy" id="3127016"/>
    <lineage>
        <taxon>Bacteria</taxon>
        <taxon>Bacillati</taxon>
        <taxon>Candidatus Dormiibacterota</taxon>
        <taxon>Candidatus Dormibacteria</taxon>
        <taxon>Candidatus Dormibacterales</taxon>
        <taxon>Candidatus Dormibacteraceae</taxon>
        <taxon>Candidatus Nephthysia</taxon>
    </lineage>
</organism>
<evidence type="ECO:0000256" key="1">
    <source>
        <dbReference type="SAM" id="MobiDB-lite"/>
    </source>
</evidence>
<dbReference type="PANTHER" id="PTHR43842:SF2">
    <property type="entry name" value="PROPIONYL-COA CARBOXYLASE BETA CHAIN, MITOCHONDRIAL"/>
    <property type="match status" value="1"/>
</dbReference>
<dbReference type="PRINTS" id="PR01070">
    <property type="entry name" value="ACCCTRFRASEB"/>
</dbReference>
<evidence type="ECO:0000259" key="3">
    <source>
        <dbReference type="PROSITE" id="PS50989"/>
    </source>
</evidence>
<dbReference type="Gene3D" id="3.90.226.10">
    <property type="entry name" value="2-enoyl-CoA Hydratase, Chain A, domain 1"/>
    <property type="match status" value="2"/>
</dbReference>
<evidence type="ECO:0000313" key="4">
    <source>
        <dbReference type="EMBL" id="MBJ7598457.1"/>
    </source>
</evidence>
<comment type="caution">
    <text evidence="4">The sequence shown here is derived from an EMBL/GenBank/DDBJ whole genome shotgun (WGS) entry which is preliminary data.</text>
</comment>
<dbReference type="AlphaFoldDB" id="A0A934K713"/>
<dbReference type="PROSITE" id="PS50980">
    <property type="entry name" value="COA_CT_NTER"/>
    <property type="match status" value="1"/>
</dbReference>
<feature type="domain" description="CoA carboxyltransferase N-terminal" evidence="2">
    <location>
        <begin position="26"/>
        <end position="281"/>
    </location>
</feature>
<protein>
    <submittedName>
        <fullName evidence="4">Acyl-CoA carboxylase subunit beta</fullName>
    </submittedName>
</protein>
<dbReference type="GO" id="GO:0009317">
    <property type="term" value="C:acetyl-CoA carboxylase complex"/>
    <property type="evidence" value="ECO:0007669"/>
    <property type="project" value="InterPro"/>
</dbReference>
<evidence type="ECO:0000313" key="5">
    <source>
        <dbReference type="Proteomes" id="UP000612893"/>
    </source>
</evidence>
<dbReference type="Pfam" id="PF01039">
    <property type="entry name" value="Carboxyl_trans"/>
    <property type="match status" value="1"/>
</dbReference>
<keyword evidence="5" id="KW-1185">Reference proteome</keyword>
<reference evidence="4" key="1">
    <citation type="submission" date="2020-10" db="EMBL/GenBank/DDBJ databases">
        <title>Ca. Dormibacterota MAGs.</title>
        <authorList>
            <person name="Montgomery K."/>
        </authorList>
    </citation>
    <scope>NUCLEOTIDE SEQUENCE [LARGE SCALE GENOMIC DNA]</scope>
    <source>
        <strain evidence="4">SC8812_S17_10</strain>
    </source>
</reference>
<dbReference type="SUPFAM" id="SSF52096">
    <property type="entry name" value="ClpP/crotonase"/>
    <property type="match status" value="2"/>
</dbReference>
<dbReference type="InterPro" id="IPR029045">
    <property type="entry name" value="ClpP/crotonase-like_dom_sf"/>
</dbReference>